<dbReference type="Proteomes" id="UP000198481">
    <property type="component" value="Chromosome I"/>
</dbReference>
<sequence length="75" mass="8565">MAEKRMTIHLDEDCIRNLEQLKRRLDAEAGEHSPMFSLPALARHAIRKWCDHVAAPMPRPWEQQPASDDDASSEG</sequence>
<proteinExistence type="predicted"/>
<gene>
    <name evidence="1" type="ORF">SAMN05216222_1826</name>
</gene>
<protein>
    <recommendedName>
        <fullName evidence="3">CopG family transcriptional regulator</fullName>
    </recommendedName>
</protein>
<evidence type="ECO:0008006" key="3">
    <source>
        <dbReference type="Google" id="ProtNLM"/>
    </source>
</evidence>
<dbReference type="RefSeq" id="WP_092273573.1">
    <property type="nucleotide sequence ID" value="NZ_LT629762.1"/>
</dbReference>
<dbReference type="STRING" id="1148509.SAMN05216222_1826"/>
<organism evidence="1 2">
    <name type="scientific">Pseudomonas prosekii</name>
    <dbReference type="NCBI Taxonomy" id="1148509"/>
    <lineage>
        <taxon>Bacteria</taxon>
        <taxon>Pseudomonadati</taxon>
        <taxon>Pseudomonadota</taxon>
        <taxon>Gammaproteobacteria</taxon>
        <taxon>Pseudomonadales</taxon>
        <taxon>Pseudomonadaceae</taxon>
        <taxon>Pseudomonas</taxon>
    </lineage>
</organism>
<reference evidence="2" key="1">
    <citation type="submission" date="2016-10" db="EMBL/GenBank/DDBJ databases">
        <authorList>
            <person name="Varghese N."/>
            <person name="Submissions S."/>
        </authorList>
    </citation>
    <scope>NUCLEOTIDE SEQUENCE [LARGE SCALE GENOMIC DNA]</scope>
    <source>
        <strain evidence="2">LMG 26867</strain>
    </source>
</reference>
<evidence type="ECO:0000313" key="1">
    <source>
        <dbReference type="EMBL" id="SDS60148.1"/>
    </source>
</evidence>
<dbReference type="AlphaFoldDB" id="A0A1H1TIX7"/>
<accession>A0A1H1TIX7</accession>
<evidence type="ECO:0000313" key="2">
    <source>
        <dbReference type="Proteomes" id="UP000198481"/>
    </source>
</evidence>
<name>A0A1H1TIX7_9PSED</name>
<dbReference type="EMBL" id="LT629762">
    <property type="protein sequence ID" value="SDS60148.1"/>
    <property type="molecule type" value="Genomic_DNA"/>
</dbReference>